<proteinExistence type="predicted"/>
<feature type="region of interest" description="Disordered" evidence="1">
    <location>
        <begin position="23"/>
        <end position="44"/>
    </location>
</feature>
<protein>
    <submittedName>
        <fullName evidence="2">Uncharacterized protein</fullName>
    </submittedName>
</protein>
<feature type="region of interest" description="Disordered" evidence="1">
    <location>
        <begin position="122"/>
        <end position="143"/>
    </location>
</feature>
<reference evidence="2 3" key="2">
    <citation type="submission" date="2013-02" db="EMBL/GenBank/DDBJ databases">
        <title>The Genome Sequence of Plasmodium falciparum Vietnam Oak-Knoll (FVO).</title>
        <authorList>
            <consortium name="The Broad Institute Genome Sequencing Platform"/>
            <consortium name="The Broad Institute Genome Sequencing Center for Infectious Disease"/>
            <person name="Neafsey D."/>
            <person name="Cheeseman I."/>
            <person name="Volkman S."/>
            <person name="Adams J."/>
            <person name="Walker B."/>
            <person name="Young S.K."/>
            <person name="Zeng Q."/>
            <person name="Gargeya S."/>
            <person name="Fitzgerald M."/>
            <person name="Haas B."/>
            <person name="Abouelleil A."/>
            <person name="Alvarado L."/>
            <person name="Arachchi H.M."/>
            <person name="Berlin A.M."/>
            <person name="Chapman S.B."/>
            <person name="Dewar J."/>
            <person name="Goldberg J."/>
            <person name="Griggs A."/>
            <person name="Gujja S."/>
            <person name="Hansen M."/>
            <person name="Howarth C."/>
            <person name="Imamovic A."/>
            <person name="Larimer J."/>
            <person name="McCowan C."/>
            <person name="Murphy C."/>
            <person name="Neiman D."/>
            <person name="Pearson M."/>
            <person name="Priest M."/>
            <person name="Roberts A."/>
            <person name="Saif S."/>
            <person name="Shea T."/>
            <person name="Sisk P."/>
            <person name="Sykes S."/>
            <person name="Wortman J."/>
            <person name="Nusbaum C."/>
            <person name="Birren B."/>
        </authorList>
    </citation>
    <scope>NUCLEOTIDE SEQUENCE [LARGE SCALE GENOMIC DNA]</scope>
    <source>
        <strain evidence="3">Vietnam Oak-Knoll (FVO)</strain>
    </source>
</reference>
<evidence type="ECO:0000256" key="1">
    <source>
        <dbReference type="SAM" id="MobiDB-lite"/>
    </source>
</evidence>
<dbReference type="EMBL" id="KI925184">
    <property type="protein sequence ID" value="ETW15254.1"/>
    <property type="molecule type" value="Genomic_DNA"/>
</dbReference>
<feature type="compositionally biased region" description="Basic and acidic residues" evidence="1">
    <location>
        <begin position="23"/>
        <end position="42"/>
    </location>
</feature>
<sequence>MMKRGWILCDFFNYNKIVRCEESHDKKHKSEDSKYGEKRSNELYEESSMNNNDSLIDMIKNIPINPFIDKNENMNKYKYGVEKKNIERYTGVNVYDEVDEKDEKKNKPVEYPFAISNKIIFKKNNNNNNNNNKTSSSNNQINTNYSNISSELYPEEGYKTPNKTKHFYADWERLLAYNHGLYTLKNANNNNTIINRDLHSLNTENDIRNKLNLYIDRINIDNPNDTCKYLGIEEYKCLLTHSFHMNTNVSNQKCVKWFNEYIQCKWDEQKLNFGYNYIENKRHKKSKAYIAAPDYQYA</sequence>
<dbReference type="Proteomes" id="UP000030690">
    <property type="component" value="Unassembled WGS sequence"/>
</dbReference>
<name>A0A024UYF7_PLAFA</name>
<reference evidence="2 3" key="1">
    <citation type="submission" date="2013-02" db="EMBL/GenBank/DDBJ databases">
        <title>The Genome Annotation of Plasmodium falciparum Vietnam Oak-Knoll (FVO).</title>
        <authorList>
            <consortium name="The Broad Institute Genome Sequencing Platform"/>
            <consortium name="The Broad Institute Genome Sequencing Center for Infectious Disease"/>
            <person name="Neafsey D."/>
            <person name="Hoffman S."/>
            <person name="Volkman S."/>
            <person name="Rosenthal P."/>
            <person name="Walker B."/>
            <person name="Young S.K."/>
            <person name="Zeng Q."/>
            <person name="Gargeya S."/>
            <person name="Fitzgerald M."/>
            <person name="Haas B."/>
            <person name="Abouelleil A."/>
            <person name="Allen A.W."/>
            <person name="Alvarado L."/>
            <person name="Arachchi H.M."/>
            <person name="Berlin A.M."/>
            <person name="Chapman S.B."/>
            <person name="Gainer-Dewar J."/>
            <person name="Goldberg J."/>
            <person name="Griggs A."/>
            <person name="Gujja S."/>
            <person name="Hansen M."/>
            <person name="Howarth C."/>
            <person name="Imamovic A."/>
            <person name="Ireland A."/>
            <person name="Larimer J."/>
            <person name="McCowan C."/>
            <person name="Murphy C."/>
            <person name="Pearson M."/>
            <person name="Poon T.W."/>
            <person name="Priest M."/>
            <person name="Roberts A."/>
            <person name="Saif S."/>
            <person name="Shea T."/>
            <person name="Sisk P."/>
            <person name="Sykes S."/>
            <person name="Wortman J."/>
            <person name="Nusbaum C."/>
            <person name="Birren B."/>
        </authorList>
    </citation>
    <scope>NUCLEOTIDE SEQUENCE [LARGE SCALE GENOMIC DNA]</scope>
    <source>
        <strain evidence="3">Vietnam Oak-Knoll (FVO)</strain>
    </source>
</reference>
<gene>
    <name evidence="2" type="ORF">PFFVO_05548</name>
</gene>
<dbReference type="OrthoDB" id="2143914at2759"/>
<organism evidence="2 3">
    <name type="scientific">Plasmodium falciparum Vietnam Oak-Knoll</name>
    <name type="common">FVO</name>
    <dbReference type="NCBI Taxonomy" id="1036723"/>
    <lineage>
        <taxon>Eukaryota</taxon>
        <taxon>Sar</taxon>
        <taxon>Alveolata</taxon>
        <taxon>Apicomplexa</taxon>
        <taxon>Aconoidasida</taxon>
        <taxon>Haemosporida</taxon>
        <taxon>Plasmodiidae</taxon>
        <taxon>Plasmodium</taxon>
        <taxon>Plasmodium (Laverania)</taxon>
    </lineage>
</organism>
<evidence type="ECO:0000313" key="2">
    <source>
        <dbReference type="EMBL" id="ETW15254.1"/>
    </source>
</evidence>
<accession>A0A024UYF7</accession>
<evidence type="ECO:0000313" key="3">
    <source>
        <dbReference type="Proteomes" id="UP000030690"/>
    </source>
</evidence>
<dbReference type="AlphaFoldDB" id="A0A024UYF7"/>